<evidence type="ECO:0000256" key="3">
    <source>
        <dbReference type="ARBA" id="ARBA00023110"/>
    </source>
</evidence>
<proteinExistence type="inferred from homology"/>
<dbReference type="Proteomes" id="UP000295499">
    <property type="component" value="Unassembled WGS sequence"/>
</dbReference>
<name>A0A4R6IL89_9SPHI</name>
<dbReference type="OrthoDB" id="669809at2"/>
<dbReference type="PANTHER" id="PTHR43811:SF19">
    <property type="entry name" value="39 KDA FK506-BINDING NUCLEAR PROTEIN"/>
    <property type="match status" value="1"/>
</dbReference>
<reference evidence="9 10" key="1">
    <citation type="submission" date="2019-03" db="EMBL/GenBank/DDBJ databases">
        <title>Genomic Encyclopedia of Archaeal and Bacterial Type Strains, Phase II (KMG-II): from individual species to whole genera.</title>
        <authorList>
            <person name="Goeker M."/>
        </authorList>
    </citation>
    <scope>NUCLEOTIDE SEQUENCE [LARGE SCALE GENOMIC DNA]</scope>
    <source>
        <strain evidence="9 10">DSM 19034</strain>
    </source>
</reference>
<dbReference type="SUPFAM" id="SSF54534">
    <property type="entry name" value="FKBP-like"/>
    <property type="match status" value="1"/>
</dbReference>
<dbReference type="EMBL" id="SNWM01000002">
    <property type="protein sequence ID" value="TDO22889.1"/>
    <property type="molecule type" value="Genomic_DNA"/>
</dbReference>
<dbReference type="AlphaFoldDB" id="A0A4R6IL89"/>
<evidence type="ECO:0000256" key="6">
    <source>
        <dbReference type="RuleBase" id="RU003915"/>
    </source>
</evidence>
<comment type="caution">
    <text evidence="9">The sequence shown here is derived from an EMBL/GenBank/DDBJ whole genome shotgun (WGS) entry which is preliminary data.</text>
</comment>
<dbReference type="EC" id="5.2.1.8" evidence="6"/>
<keyword evidence="7" id="KW-0732">Signal</keyword>
<feature type="chain" id="PRO_5020457575" description="Peptidyl-prolyl cis-trans isomerase" evidence="7">
    <location>
        <begin position="22"/>
        <end position="161"/>
    </location>
</feature>
<evidence type="ECO:0000259" key="8">
    <source>
        <dbReference type="PROSITE" id="PS50059"/>
    </source>
</evidence>
<accession>A0A4R6IL89</accession>
<dbReference type="InterPro" id="IPR046357">
    <property type="entry name" value="PPIase_dom_sf"/>
</dbReference>
<evidence type="ECO:0000256" key="1">
    <source>
        <dbReference type="ARBA" id="ARBA00000971"/>
    </source>
</evidence>
<dbReference type="PANTHER" id="PTHR43811">
    <property type="entry name" value="FKBP-TYPE PEPTIDYL-PROLYL CIS-TRANS ISOMERASE FKPA"/>
    <property type="match status" value="1"/>
</dbReference>
<protein>
    <recommendedName>
        <fullName evidence="6">Peptidyl-prolyl cis-trans isomerase</fullName>
        <ecNumber evidence="6">5.2.1.8</ecNumber>
    </recommendedName>
</protein>
<keyword evidence="4 5" id="KW-0413">Isomerase</keyword>
<organism evidence="9 10">
    <name type="scientific">Pedobacter duraquae</name>
    <dbReference type="NCBI Taxonomy" id="425511"/>
    <lineage>
        <taxon>Bacteria</taxon>
        <taxon>Pseudomonadati</taxon>
        <taxon>Bacteroidota</taxon>
        <taxon>Sphingobacteriia</taxon>
        <taxon>Sphingobacteriales</taxon>
        <taxon>Sphingobacteriaceae</taxon>
        <taxon>Pedobacter</taxon>
    </lineage>
</organism>
<gene>
    <name evidence="9" type="ORF">CLV32_1874</name>
</gene>
<dbReference type="Gene3D" id="3.10.50.40">
    <property type="match status" value="1"/>
</dbReference>
<dbReference type="RefSeq" id="WP_133554614.1">
    <property type="nucleotide sequence ID" value="NZ_SNWM01000002.1"/>
</dbReference>
<dbReference type="GO" id="GO:0003755">
    <property type="term" value="F:peptidyl-prolyl cis-trans isomerase activity"/>
    <property type="evidence" value="ECO:0007669"/>
    <property type="project" value="UniProtKB-UniRule"/>
</dbReference>
<dbReference type="InterPro" id="IPR001179">
    <property type="entry name" value="PPIase_FKBP_dom"/>
</dbReference>
<dbReference type="PROSITE" id="PS50059">
    <property type="entry name" value="FKBP_PPIASE"/>
    <property type="match status" value="1"/>
</dbReference>
<keyword evidence="3 5" id="KW-0697">Rotamase</keyword>
<evidence type="ECO:0000256" key="5">
    <source>
        <dbReference type="PROSITE-ProRule" id="PRU00277"/>
    </source>
</evidence>
<evidence type="ECO:0000256" key="2">
    <source>
        <dbReference type="ARBA" id="ARBA00006577"/>
    </source>
</evidence>
<comment type="catalytic activity">
    <reaction evidence="1 5 6">
        <text>[protein]-peptidylproline (omega=180) = [protein]-peptidylproline (omega=0)</text>
        <dbReference type="Rhea" id="RHEA:16237"/>
        <dbReference type="Rhea" id="RHEA-COMP:10747"/>
        <dbReference type="Rhea" id="RHEA-COMP:10748"/>
        <dbReference type="ChEBI" id="CHEBI:83833"/>
        <dbReference type="ChEBI" id="CHEBI:83834"/>
        <dbReference type="EC" id="5.2.1.8"/>
    </reaction>
</comment>
<feature type="domain" description="PPIase FKBP-type" evidence="8">
    <location>
        <begin position="77"/>
        <end position="161"/>
    </location>
</feature>
<sequence length="161" mass="17370">MKLTLYTLLAFCLLGSFAACKKDSETETYDRALYFGPDTIAIRAYVNANKIPAIKSPSGIFYQIIAPGTGSVNYTTATTIVCDYEGKLLNGTIFDTTTGKTAFSTNLGGVITGWQIGIPLIQKGGKIRLIMPSFYGYQNVAKTSIPANSPLDFTITLNDVN</sequence>
<feature type="signal peptide" evidence="7">
    <location>
        <begin position="1"/>
        <end position="21"/>
    </location>
</feature>
<dbReference type="PROSITE" id="PS51257">
    <property type="entry name" value="PROKAR_LIPOPROTEIN"/>
    <property type="match status" value="1"/>
</dbReference>
<dbReference type="Pfam" id="PF00254">
    <property type="entry name" value="FKBP_C"/>
    <property type="match status" value="1"/>
</dbReference>
<evidence type="ECO:0000313" key="9">
    <source>
        <dbReference type="EMBL" id="TDO22889.1"/>
    </source>
</evidence>
<evidence type="ECO:0000256" key="4">
    <source>
        <dbReference type="ARBA" id="ARBA00023235"/>
    </source>
</evidence>
<keyword evidence="10" id="KW-1185">Reference proteome</keyword>
<evidence type="ECO:0000256" key="7">
    <source>
        <dbReference type="SAM" id="SignalP"/>
    </source>
</evidence>
<evidence type="ECO:0000313" key="10">
    <source>
        <dbReference type="Proteomes" id="UP000295499"/>
    </source>
</evidence>
<comment type="similarity">
    <text evidence="2 6">Belongs to the FKBP-type PPIase family.</text>
</comment>